<dbReference type="VEuPathDB" id="VectorBase:ISCI017923"/>
<dbReference type="EMBL" id="DS716023">
    <property type="protein sequence ID" value="EEC06220.1"/>
    <property type="molecule type" value="Genomic_DNA"/>
</dbReference>
<dbReference type="VEuPathDB" id="VectorBase:ISCW017923"/>
<evidence type="ECO:0000313" key="3">
    <source>
        <dbReference type="Proteomes" id="UP000001555"/>
    </source>
</evidence>
<dbReference type="HOGENOM" id="CLU_2075733_0_0_1"/>
<accession>B7PHZ8</accession>
<reference evidence="2" key="2">
    <citation type="submission" date="2020-05" db="UniProtKB">
        <authorList>
            <consortium name="EnsemblMetazoa"/>
        </authorList>
    </citation>
    <scope>IDENTIFICATION</scope>
    <source>
        <strain evidence="2">wikel</strain>
    </source>
</reference>
<dbReference type="AlphaFoldDB" id="B7PHZ8"/>
<dbReference type="InParanoid" id="B7PHZ8"/>
<protein>
    <submittedName>
        <fullName evidence="1 2">Uncharacterized protein</fullName>
    </submittedName>
</protein>
<organism>
    <name type="scientific">Ixodes scapularis</name>
    <name type="common">Black-legged tick</name>
    <name type="synonym">Deer tick</name>
    <dbReference type="NCBI Taxonomy" id="6945"/>
    <lineage>
        <taxon>Eukaryota</taxon>
        <taxon>Metazoa</taxon>
        <taxon>Ecdysozoa</taxon>
        <taxon>Arthropoda</taxon>
        <taxon>Chelicerata</taxon>
        <taxon>Arachnida</taxon>
        <taxon>Acari</taxon>
        <taxon>Parasitiformes</taxon>
        <taxon>Ixodida</taxon>
        <taxon>Ixodoidea</taxon>
        <taxon>Ixodidae</taxon>
        <taxon>Ixodinae</taxon>
        <taxon>Ixodes</taxon>
    </lineage>
</organism>
<proteinExistence type="predicted"/>
<dbReference type="EMBL" id="ABJB010910179">
    <property type="status" value="NOT_ANNOTATED_CDS"/>
    <property type="molecule type" value="Genomic_DNA"/>
</dbReference>
<reference evidence="1 3" key="1">
    <citation type="submission" date="2008-03" db="EMBL/GenBank/DDBJ databases">
        <title>Annotation of Ixodes scapularis.</title>
        <authorList>
            <consortium name="Ixodes scapularis Genome Project Consortium"/>
            <person name="Caler E."/>
            <person name="Hannick L.I."/>
            <person name="Bidwell S."/>
            <person name="Joardar V."/>
            <person name="Thiagarajan M."/>
            <person name="Amedeo P."/>
            <person name="Galinsky K.J."/>
            <person name="Schobel S."/>
            <person name="Inman J."/>
            <person name="Hostetler J."/>
            <person name="Miller J."/>
            <person name="Hammond M."/>
            <person name="Megy K."/>
            <person name="Lawson D."/>
            <person name="Kodira C."/>
            <person name="Sutton G."/>
            <person name="Meyer J."/>
            <person name="Hill C.A."/>
            <person name="Birren B."/>
            <person name="Nene V."/>
            <person name="Collins F."/>
            <person name="Alarcon-Chaidez F."/>
            <person name="Wikel S."/>
            <person name="Strausberg R."/>
        </authorList>
    </citation>
    <scope>NUCLEOTIDE SEQUENCE [LARGE SCALE GENOMIC DNA]</scope>
    <source>
        <strain evidence="3">Wikel</strain>
        <strain evidence="1">Wikel colony</strain>
    </source>
</reference>
<evidence type="ECO:0000313" key="2">
    <source>
        <dbReference type="EnsemblMetazoa" id="ISCW017923-PA"/>
    </source>
</evidence>
<keyword evidence="3" id="KW-1185">Reference proteome</keyword>
<evidence type="ECO:0000313" key="1">
    <source>
        <dbReference type="EMBL" id="EEC06220.1"/>
    </source>
</evidence>
<name>B7PHZ8_IXOSC</name>
<dbReference type="Proteomes" id="UP000001555">
    <property type="component" value="Unassembled WGS sequence"/>
</dbReference>
<gene>
    <name evidence="1" type="ORF">IscW_ISCW017923</name>
</gene>
<sequence>MESLILRFVTDRHQLGVQIFWKDIWDYATVLVERMHLPRGTGISRKCLRRFLRKNGFKKLSSCSSAIKQKEHKSAESRVRDPYSGHVRNFDNKLACMRRCNSNKVFCWNHASVRRVCS</sequence>
<dbReference type="PaxDb" id="6945-B7PHZ8"/>
<dbReference type="EnsemblMetazoa" id="ISCW017923-RA">
    <property type="protein sequence ID" value="ISCW017923-PA"/>
    <property type="gene ID" value="ISCW017923"/>
</dbReference>